<gene>
    <name evidence="2" type="ORF">EHJ13_19050</name>
</gene>
<dbReference type="RefSeq" id="WP_161591458.1">
    <property type="nucleotide sequence ID" value="NZ_RPBY01000009.1"/>
</dbReference>
<keyword evidence="1" id="KW-1133">Transmembrane helix</keyword>
<evidence type="ECO:0000313" key="3">
    <source>
        <dbReference type="Proteomes" id="UP000778262"/>
    </source>
</evidence>
<feature type="transmembrane region" description="Helical" evidence="1">
    <location>
        <begin position="81"/>
        <end position="100"/>
    </location>
</feature>
<organism evidence="2 3">
    <name type="scientific">Cronobacter dublinensis</name>
    <dbReference type="NCBI Taxonomy" id="413497"/>
    <lineage>
        <taxon>Bacteria</taxon>
        <taxon>Pseudomonadati</taxon>
        <taxon>Pseudomonadota</taxon>
        <taxon>Gammaproteobacteria</taxon>
        <taxon>Enterobacterales</taxon>
        <taxon>Enterobacteriaceae</taxon>
        <taxon>Cronobacter</taxon>
    </lineage>
</organism>
<evidence type="ECO:0000256" key="1">
    <source>
        <dbReference type="SAM" id="Phobius"/>
    </source>
</evidence>
<protein>
    <submittedName>
        <fullName evidence="2">Uncharacterized protein</fullName>
    </submittedName>
</protein>
<name>A0A9Q4XPD5_9ENTR</name>
<reference evidence="2" key="1">
    <citation type="submission" date="2018-11" db="EMBL/GenBank/DDBJ databases">
        <title>Genomics analysis of Putative Virulence Factors on Adhesion and Cytotoxicity for Cronobacter spp.</title>
        <authorList>
            <person name="Cui J."/>
        </authorList>
    </citation>
    <scope>NUCLEOTIDE SEQUENCE</scope>
    <source>
        <strain evidence="2">SD69</strain>
    </source>
</reference>
<feature type="transmembrane region" description="Helical" evidence="1">
    <location>
        <begin position="41"/>
        <end position="61"/>
    </location>
</feature>
<proteinExistence type="predicted"/>
<keyword evidence="1" id="KW-0472">Membrane</keyword>
<dbReference type="EMBL" id="RPBY01000009">
    <property type="protein sequence ID" value="NCH89514.1"/>
    <property type="molecule type" value="Genomic_DNA"/>
</dbReference>
<accession>A0A9Q4XPD5</accession>
<evidence type="ECO:0000313" key="2">
    <source>
        <dbReference type="EMBL" id="NCH89514.1"/>
    </source>
</evidence>
<keyword evidence="1" id="KW-0812">Transmembrane</keyword>
<sequence>MHSEIVLSQPGGWINGAYLIVSLAFLVLFSVIKTRRQPSSAVIKVSGFFFIFAGALLQFFIFRYGLTGVYERAGYFPQDALWVRLAGLAFCCAYAFCLPLRHARH</sequence>
<dbReference type="AlphaFoldDB" id="A0A9Q4XPD5"/>
<dbReference type="Proteomes" id="UP000778262">
    <property type="component" value="Unassembled WGS sequence"/>
</dbReference>
<feature type="transmembrane region" description="Helical" evidence="1">
    <location>
        <begin position="12"/>
        <end position="32"/>
    </location>
</feature>
<comment type="caution">
    <text evidence="2">The sequence shown here is derived from an EMBL/GenBank/DDBJ whole genome shotgun (WGS) entry which is preliminary data.</text>
</comment>